<gene>
    <name evidence="10" type="ORF">LSTR_LSTR011237</name>
</gene>
<evidence type="ECO:0000313" key="11">
    <source>
        <dbReference type="Proteomes" id="UP000291343"/>
    </source>
</evidence>
<dbReference type="GO" id="GO:0005886">
    <property type="term" value="C:plasma membrane"/>
    <property type="evidence" value="ECO:0007669"/>
    <property type="project" value="UniProtKB-SubCell"/>
</dbReference>
<evidence type="ECO:0000256" key="6">
    <source>
        <dbReference type="ARBA" id="ARBA00023157"/>
    </source>
</evidence>
<keyword evidence="11" id="KW-1185">Reference proteome</keyword>
<dbReference type="GO" id="GO:0043005">
    <property type="term" value="C:neuron projection"/>
    <property type="evidence" value="ECO:0007669"/>
    <property type="project" value="TreeGrafter"/>
</dbReference>
<dbReference type="SUPFAM" id="SSF48726">
    <property type="entry name" value="Immunoglobulin"/>
    <property type="match status" value="3"/>
</dbReference>
<dbReference type="Pfam" id="PF07686">
    <property type="entry name" value="V-set"/>
    <property type="match status" value="1"/>
</dbReference>
<dbReference type="SMART" id="SM00406">
    <property type="entry name" value="IGv"/>
    <property type="match status" value="1"/>
</dbReference>
<evidence type="ECO:0000256" key="2">
    <source>
        <dbReference type="ARBA" id="ARBA00022475"/>
    </source>
</evidence>
<dbReference type="SMR" id="A0A482XS08"/>
<feature type="domain" description="Ig-like" evidence="9">
    <location>
        <begin position="243"/>
        <end position="335"/>
    </location>
</feature>
<dbReference type="InterPro" id="IPR051170">
    <property type="entry name" value="Neural/epithelial_adhesion"/>
</dbReference>
<keyword evidence="8" id="KW-0393">Immunoglobulin domain</keyword>
<evidence type="ECO:0000256" key="3">
    <source>
        <dbReference type="ARBA" id="ARBA00022729"/>
    </source>
</evidence>
<dbReference type="SMART" id="SM00408">
    <property type="entry name" value="IGc2"/>
    <property type="match status" value="3"/>
</dbReference>
<dbReference type="Proteomes" id="UP000291343">
    <property type="component" value="Unassembled WGS sequence"/>
</dbReference>
<dbReference type="PANTHER" id="PTHR12231">
    <property type="entry name" value="CTX-RELATED TYPE I TRANSMEMBRANE PROTEIN"/>
    <property type="match status" value="1"/>
</dbReference>
<dbReference type="InterPro" id="IPR003599">
    <property type="entry name" value="Ig_sub"/>
</dbReference>
<accession>A0A482XS08</accession>
<reference evidence="10 11" key="1">
    <citation type="journal article" date="2017" name="Gigascience">
        <title>Genome sequence of the small brown planthopper, Laodelphax striatellus.</title>
        <authorList>
            <person name="Zhu J."/>
            <person name="Jiang F."/>
            <person name="Wang X."/>
            <person name="Yang P."/>
            <person name="Bao Y."/>
            <person name="Zhao W."/>
            <person name="Wang W."/>
            <person name="Lu H."/>
            <person name="Wang Q."/>
            <person name="Cui N."/>
            <person name="Li J."/>
            <person name="Chen X."/>
            <person name="Luo L."/>
            <person name="Yu J."/>
            <person name="Kang L."/>
            <person name="Cui F."/>
        </authorList>
    </citation>
    <scope>NUCLEOTIDE SEQUENCE [LARGE SCALE GENOMIC DNA]</scope>
    <source>
        <strain evidence="10">Lst14</strain>
    </source>
</reference>
<name>A0A482XS08_LAOST</name>
<keyword evidence="3" id="KW-0732">Signal</keyword>
<keyword evidence="2" id="KW-1003">Cell membrane</keyword>
<organism evidence="10 11">
    <name type="scientific">Laodelphax striatellus</name>
    <name type="common">Small brown planthopper</name>
    <name type="synonym">Delphax striatella</name>
    <dbReference type="NCBI Taxonomy" id="195883"/>
    <lineage>
        <taxon>Eukaryota</taxon>
        <taxon>Metazoa</taxon>
        <taxon>Ecdysozoa</taxon>
        <taxon>Arthropoda</taxon>
        <taxon>Hexapoda</taxon>
        <taxon>Insecta</taxon>
        <taxon>Pterygota</taxon>
        <taxon>Neoptera</taxon>
        <taxon>Paraneoptera</taxon>
        <taxon>Hemiptera</taxon>
        <taxon>Auchenorrhyncha</taxon>
        <taxon>Fulgoroidea</taxon>
        <taxon>Delphacidae</taxon>
        <taxon>Criomorphinae</taxon>
        <taxon>Laodelphax</taxon>
    </lineage>
</organism>
<keyword evidence="5" id="KW-0472">Membrane</keyword>
<dbReference type="SMART" id="SM00409">
    <property type="entry name" value="IG"/>
    <property type="match status" value="3"/>
</dbReference>
<keyword evidence="6" id="KW-1015">Disulfide bond</keyword>
<dbReference type="InterPro" id="IPR013098">
    <property type="entry name" value="Ig_I-set"/>
</dbReference>
<dbReference type="InterPro" id="IPR013106">
    <property type="entry name" value="Ig_V-set"/>
</dbReference>
<dbReference type="PROSITE" id="PS50835">
    <property type="entry name" value="IG_LIKE"/>
    <property type="match status" value="3"/>
</dbReference>
<evidence type="ECO:0000256" key="4">
    <source>
        <dbReference type="ARBA" id="ARBA00022737"/>
    </source>
</evidence>
<dbReference type="InterPro" id="IPR036179">
    <property type="entry name" value="Ig-like_dom_sf"/>
</dbReference>
<feature type="domain" description="Ig-like" evidence="9">
    <location>
        <begin position="143"/>
        <end position="236"/>
    </location>
</feature>
<evidence type="ECO:0000256" key="7">
    <source>
        <dbReference type="ARBA" id="ARBA00023180"/>
    </source>
</evidence>
<dbReference type="Pfam" id="PF13927">
    <property type="entry name" value="Ig_3"/>
    <property type="match status" value="1"/>
</dbReference>
<dbReference type="Gene3D" id="2.60.40.10">
    <property type="entry name" value="Immunoglobulins"/>
    <property type="match status" value="3"/>
</dbReference>
<keyword evidence="7" id="KW-0325">Glycoprotein</keyword>
<comment type="caution">
    <text evidence="10">The sequence shown here is derived from an EMBL/GenBank/DDBJ whole genome shotgun (WGS) entry which is preliminary data.</text>
</comment>
<dbReference type="InParanoid" id="A0A482XS08"/>
<evidence type="ECO:0000313" key="10">
    <source>
        <dbReference type="EMBL" id="RZF48606.1"/>
    </source>
</evidence>
<comment type="subcellular location">
    <subcellularLocation>
        <location evidence="1">Cell membrane</location>
    </subcellularLocation>
</comment>
<dbReference type="FunCoup" id="A0A482XS08">
    <property type="interactions" value="245"/>
</dbReference>
<keyword evidence="4" id="KW-0677">Repeat</keyword>
<dbReference type="PANTHER" id="PTHR12231:SF105">
    <property type="entry name" value="LACHESIN-LIKE PROTEIN"/>
    <property type="match status" value="1"/>
</dbReference>
<evidence type="ECO:0000256" key="1">
    <source>
        <dbReference type="ARBA" id="ARBA00004236"/>
    </source>
</evidence>
<evidence type="ECO:0000256" key="5">
    <source>
        <dbReference type="ARBA" id="ARBA00023136"/>
    </source>
</evidence>
<sequence length="382" mass="42384">MDFARMVICLLYFTKPDFVYSGNTIGSRQSYTNSSSTGDPEFTQPIGNLTTPVGREAVLSCVVDNLGKHRVGWLRAEDQTVLSLHTSLVTHNPRISLTHDRQQGLWQLHIRQVKPSDGGCYMCQVNTRVMKKLVGCIDVHVSPDIVYEETSGDVAVLEGDNATLVCQATGHPRPRLMWKREDGAPILLRRSLREATPVVYYHSRTQPFPIPLAVFLGTYLCIASNDIPPAVSKRITLHVNFAPAITVPNQLLGAPLGTDVLLECHVEAFPATITYWLRNRSDMLLSGGQKFWMNEKKIEYKVVMRMIIHDFEESDIGTYNCVATNSLGRSEGTLRLYGLAENTNRIDRLPEESSTSSSSSSSAISDVTISILALAVGFLVIR</sequence>
<dbReference type="AlphaFoldDB" id="A0A482XS08"/>
<proteinExistence type="predicted"/>
<feature type="domain" description="Ig-like" evidence="9">
    <location>
        <begin position="40"/>
        <end position="134"/>
    </location>
</feature>
<dbReference type="OrthoDB" id="10012075at2759"/>
<evidence type="ECO:0000256" key="8">
    <source>
        <dbReference type="ARBA" id="ARBA00023319"/>
    </source>
</evidence>
<dbReference type="InterPro" id="IPR007110">
    <property type="entry name" value="Ig-like_dom"/>
</dbReference>
<dbReference type="FunFam" id="2.60.40.10:FF:000328">
    <property type="entry name" value="CLUMA_CG000981, isoform A"/>
    <property type="match status" value="1"/>
</dbReference>
<dbReference type="Pfam" id="PF07679">
    <property type="entry name" value="I-set"/>
    <property type="match status" value="1"/>
</dbReference>
<dbReference type="InterPro" id="IPR013783">
    <property type="entry name" value="Ig-like_fold"/>
</dbReference>
<dbReference type="STRING" id="195883.A0A482XS08"/>
<dbReference type="InterPro" id="IPR003598">
    <property type="entry name" value="Ig_sub2"/>
</dbReference>
<protein>
    <recommendedName>
        <fullName evidence="9">Ig-like domain-containing protein</fullName>
    </recommendedName>
</protein>
<evidence type="ECO:0000259" key="9">
    <source>
        <dbReference type="PROSITE" id="PS50835"/>
    </source>
</evidence>
<dbReference type="EMBL" id="QKKF02001692">
    <property type="protein sequence ID" value="RZF48606.1"/>
    <property type="molecule type" value="Genomic_DNA"/>
</dbReference>